<organism evidence="1 2">
    <name type="scientific">Colletotrichum tamarilloi</name>
    <dbReference type="NCBI Taxonomy" id="1209934"/>
    <lineage>
        <taxon>Eukaryota</taxon>
        <taxon>Fungi</taxon>
        <taxon>Dikarya</taxon>
        <taxon>Ascomycota</taxon>
        <taxon>Pezizomycotina</taxon>
        <taxon>Sordariomycetes</taxon>
        <taxon>Hypocreomycetidae</taxon>
        <taxon>Glomerellales</taxon>
        <taxon>Glomerellaceae</taxon>
        <taxon>Colletotrichum</taxon>
        <taxon>Colletotrichum acutatum species complex</taxon>
    </lineage>
</organism>
<dbReference type="EMBL" id="MLFU01000508">
    <property type="protein sequence ID" value="KAK1450590.1"/>
    <property type="molecule type" value="Genomic_DNA"/>
</dbReference>
<dbReference type="RefSeq" id="XP_060372108.1">
    <property type="nucleotide sequence ID" value="XM_060533315.1"/>
</dbReference>
<dbReference type="GeneID" id="85417553"/>
<sequence>MTRPELGESPVPPDANESMTVMIAMKGVVIADAERKKPANAAVIDVFVGGAFDSTVMAVMLRVTHAIYFDTLSLFFCEKAGNLAFVVQDPPLAKFGTTLPHTSAAEDAKHPQFAFRNPVKITMTDLFTASNASL</sequence>
<evidence type="ECO:0000313" key="2">
    <source>
        <dbReference type="Proteomes" id="UP001227543"/>
    </source>
</evidence>
<reference evidence="1 2" key="1">
    <citation type="submission" date="2016-10" db="EMBL/GenBank/DDBJ databases">
        <title>The genome sequence of Colletotrichum fioriniae PJ7.</title>
        <authorList>
            <person name="Baroncelli R."/>
        </authorList>
    </citation>
    <scope>NUCLEOTIDE SEQUENCE [LARGE SCALE GENOMIC DNA]</scope>
    <source>
        <strain evidence="1 2">Tom-12</strain>
    </source>
</reference>
<name>A0ABQ9QFX8_9PEZI</name>
<dbReference type="Proteomes" id="UP001227543">
    <property type="component" value="Unassembled WGS sequence"/>
</dbReference>
<accession>A0ABQ9QFX8</accession>
<comment type="caution">
    <text evidence="1">The sequence shown here is derived from an EMBL/GenBank/DDBJ whole genome shotgun (WGS) entry which is preliminary data.</text>
</comment>
<protein>
    <submittedName>
        <fullName evidence="1">Uncharacterized protein</fullName>
    </submittedName>
</protein>
<evidence type="ECO:0000313" key="1">
    <source>
        <dbReference type="EMBL" id="KAK1450590.1"/>
    </source>
</evidence>
<keyword evidence="2" id="KW-1185">Reference proteome</keyword>
<gene>
    <name evidence="1" type="ORF">CTAM01_17330</name>
</gene>
<proteinExistence type="predicted"/>